<dbReference type="GO" id="GO:0007420">
    <property type="term" value="P:brain development"/>
    <property type="evidence" value="ECO:0007669"/>
    <property type="project" value="TreeGrafter"/>
</dbReference>
<evidence type="ECO:0000256" key="3">
    <source>
        <dbReference type="ARBA" id="ARBA00022771"/>
    </source>
</evidence>
<keyword evidence="3 5" id="KW-0863">Zinc-finger</keyword>
<feature type="domain" description="C2H2-type" evidence="7">
    <location>
        <begin position="554"/>
        <end position="581"/>
    </location>
</feature>
<evidence type="ECO:0000259" key="7">
    <source>
        <dbReference type="PROSITE" id="PS50157"/>
    </source>
</evidence>
<dbReference type="InterPro" id="IPR036236">
    <property type="entry name" value="Znf_C2H2_sf"/>
</dbReference>
<dbReference type="PROSITE" id="PS00028">
    <property type="entry name" value="ZINC_FINGER_C2H2_1"/>
    <property type="match status" value="7"/>
</dbReference>
<dbReference type="FunFam" id="3.30.160.60:FF:000100">
    <property type="entry name" value="Zinc finger 45-like"/>
    <property type="match status" value="1"/>
</dbReference>
<dbReference type="FunFam" id="3.30.160.60:FF:005177">
    <property type="match status" value="1"/>
</dbReference>
<reference evidence="8" key="2">
    <citation type="submission" date="2025-08" db="UniProtKB">
        <authorList>
            <consortium name="Ensembl"/>
        </authorList>
    </citation>
    <scope>IDENTIFICATION</scope>
</reference>
<feature type="domain" description="C2H2-type" evidence="7">
    <location>
        <begin position="523"/>
        <end position="545"/>
    </location>
</feature>
<dbReference type="GO" id="GO:0000978">
    <property type="term" value="F:RNA polymerase II cis-regulatory region sequence-specific DNA binding"/>
    <property type="evidence" value="ECO:0007669"/>
    <property type="project" value="TreeGrafter"/>
</dbReference>
<feature type="compositionally biased region" description="Basic residues" evidence="6">
    <location>
        <begin position="364"/>
        <end position="375"/>
    </location>
</feature>
<dbReference type="GO" id="GO:0045944">
    <property type="term" value="P:positive regulation of transcription by RNA polymerase II"/>
    <property type="evidence" value="ECO:0007669"/>
    <property type="project" value="TreeGrafter"/>
</dbReference>
<evidence type="ECO:0000256" key="4">
    <source>
        <dbReference type="ARBA" id="ARBA00022833"/>
    </source>
</evidence>
<keyword evidence="1" id="KW-0479">Metal-binding</keyword>
<feature type="compositionally biased region" description="Acidic residues" evidence="6">
    <location>
        <begin position="1"/>
        <end position="10"/>
    </location>
</feature>
<dbReference type="FunFam" id="3.30.160.60:FF:000444">
    <property type="entry name" value="Zinc finger protein 335"/>
    <property type="match status" value="1"/>
</dbReference>
<feature type="compositionally biased region" description="Basic residues" evidence="6">
    <location>
        <begin position="283"/>
        <end position="293"/>
    </location>
</feature>
<dbReference type="Proteomes" id="UP000265040">
    <property type="component" value="Chromosome 7"/>
</dbReference>
<dbReference type="InterPro" id="IPR050688">
    <property type="entry name" value="Zinc_finger/UBP_domain"/>
</dbReference>
<name>A0AAQ6IS85_ANATE</name>
<dbReference type="PANTHER" id="PTHR24403">
    <property type="entry name" value="ZINC FINGER PROTEIN"/>
    <property type="match status" value="1"/>
</dbReference>
<keyword evidence="4" id="KW-0862">Zinc</keyword>
<feature type="domain" description="C2H2-type" evidence="7">
    <location>
        <begin position="854"/>
        <end position="882"/>
    </location>
</feature>
<feature type="domain" description="C2H2-type" evidence="7">
    <location>
        <begin position="456"/>
        <end position="483"/>
    </location>
</feature>
<feature type="compositionally biased region" description="Low complexity" evidence="6">
    <location>
        <begin position="264"/>
        <end position="282"/>
    </location>
</feature>
<dbReference type="SMART" id="SM00355">
    <property type="entry name" value="ZnF_C2H2"/>
    <property type="match status" value="13"/>
</dbReference>
<dbReference type="GO" id="GO:0008270">
    <property type="term" value="F:zinc ion binding"/>
    <property type="evidence" value="ECO:0007669"/>
    <property type="project" value="UniProtKB-KW"/>
</dbReference>
<dbReference type="AlphaFoldDB" id="A0AAQ6IS85"/>
<dbReference type="GO" id="GO:0005634">
    <property type="term" value="C:nucleus"/>
    <property type="evidence" value="ECO:0007669"/>
    <property type="project" value="TreeGrafter"/>
</dbReference>
<evidence type="ECO:0000256" key="5">
    <source>
        <dbReference type="PROSITE-ProRule" id="PRU00042"/>
    </source>
</evidence>
<feature type="region of interest" description="Disordered" evidence="6">
    <location>
        <begin position="1"/>
        <end position="58"/>
    </location>
</feature>
<evidence type="ECO:0000256" key="6">
    <source>
        <dbReference type="SAM" id="MobiDB-lite"/>
    </source>
</evidence>
<dbReference type="GeneTree" id="ENSGT00940000158508"/>
<reference evidence="8" key="3">
    <citation type="submission" date="2025-09" db="UniProtKB">
        <authorList>
            <consortium name="Ensembl"/>
        </authorList>
    </citation>
    <scope>IDENTIFICATION</scope>
</reference>
<dbReference type="Pfam" id="PF00096">
    <property type="entry name" value="zf-C2H2"/>
    <property type="match status" value="3"/>
</dbReference>
<feature type="compositionally biased region" description="Low complexity" evidence="6">
    <location>
        <begin position="11"/>
        <end position="51"/>
    </location>
</feature>
<dbReference type="Pfam" id="PF13912">
    <property type="entry name" value="zf-C2H2_6"/>
    <property type="match status" value="1"/>
</dbReference>
<protein>
    <recommendedName>
        <fullName evidence="7">C2H2-type domain-containing protein</fullName>
    </recommendedName>
</protein>
<sequence>MDSEENEVESSSDAGPSGMEEPSESGMGMESSEAMSADSSDAAAPHAQAPESDCHVGQSSEGLVVISSIHLPDSSSVAQSTMLVHSSAVPDGAMMVSDSTASTSSDLGSAIDKIIESTIGPDIMNGCIAVTSAEDGGAETTQYLILQGPDDGAPMVAQMSSSALSNRIAIEALAEGPTSTCLEQGDLQDRPLNLAELEEMMEVVIVQQFKCKMCPYKSASKDTLINHMRDKHFKPPGEVITYDHINKSHCLDYNPADEDSKGRPPAILKKPAPPISSSSSQGRPRRKVGRPRKYSSVEEGYISKGEPKVSADASVPEEASSSGLDNGPTVVTDGDNPEAAISQSDSENKDPSSNTQPEEELYQRKRGRPSKRFLRKKYKKYINRNRYYKSLKPLLRPHNCWICGSRFLTQEDLRFHVDSHEGNDPELFKCQQCNYRCKRWSSLKEHMFNHEGTKPFKCEECDYTSVYKKDVIRHSAVHNKDKKRKTELIPKVSEFPCPVCHRVYPMQKRLTQHMKTHSSEKPHMCDKCGKSFKKRYTFKMHLLTHIQSLGDSKFKCEFCDYTCDNKKLLLNHQLSHTNDRPFKCDYCKYSTSKEEFLVSHLAIKHTGEKPFSCDMCHFMTKHRKNLRLHVQCRHSEAFEQWSVAHPEEPVRRRRRPFFNLQQIEQLKEQNNDTEGCSGFLSQDALGNTTIIYEQAESSDLSAQNALDLLLNMSNARELVGNSLQVCAVAWRKNFPFEKNQSGRTCTVLLSSEAPASPSAVSSPSLSTKRFSCRICMESFHGRSDMENHKRAHLDPNTFKCPDCDFISSSWPEVKAHMAQHSYLRPHKCPNCSFASKNKKDLRRHMMTHTNEKPFSCKLCGQRFNRNGHLKFHMERLHNQDHPTRKSRTATSQQTIIVNSDEEALAHQTVITPERLQALGQEHIIVTQEQAVSDQEEGTYIQQITTIDGQTVQHLMTGENQVQYIISQDGVQHLIPQEYVVVADGNHIQVNGQIIQYEHDGTFLQEQQIQYLPVSSEQQIVNPEDLEAAAHSAVTAVADAAMAQTQTVYTEATPEQLEQLQQQGIHYDVITFTDE</sequence>
<feature type="domain" description="C2H2-type" evidence="7">
    <location>
        <begin position="398"/>
        <end position="425"/>
    </location>
</feature>
<dbReference type="PROSITE" id="PS50157">
    <property type="entry name" value="ZINC_FINGER_C2H2_2"/>
    <property type="match status" value="10"/>
</dbReference>
<dbReference type="SUPFAM" id="SSF57667">
    <property type="entry name" value="beta-beta-alpha zinc fingers"/>
    <property type="match status" value="7"/>
</dbReference>
<organism evidence="8 9">
    <name type="scientific">Anabas testudineus</name>
    <name type="common">Climbing perch</name>
    <name type="synonym">Anthias testudineus</name>
    <dbReference type="NCBI Taxonomy" id="64144"/>
    <lineage>
        <taxon>Eukaryota</taxon>
        <taxon>Metazoa</taxon>
        <taxon>Chordata</taxon>
        <taxon>Craniata</taxon>
        <taxon>Vertebrata</taxon>
        <taxon>Euteleostomi</taxon>
        <taxon>Actinopterygii</taxon>
        <taxon>Neopterygii</taxon>
        <taxon>Teleostei</taxon>
        <taxon>Neoteleostei</taxon>
        <taxon>Acanthomorphata</taxon>
        <taxon>Anabantaria</taxon>
        <taxon>Anabantiformes</taxon>
        <taxon>Anabantoidei</taxon>
        <taxon>Anabantidae</taxon>
        <taxon>Anabas</taxon>
    </lineage>
</organism>
<keyword evidence="2" id="KW-0677">Repeat</keyword>
<dbReference type="InterPro" id="IPR013087">
    <property type="entry name" value="Znf_C2H2_type"/>
</dbReference>
<feature type="domain" description="C2H2-type" evidence="7">
    <location>
        <begin position="582"/>
        <end position="610"/>
    </location>
</feature>
<dbReference type="PANTHER" id="PTHR24403:SF36">
    <property type="entry name" value="ZINC FINGER PROTEIN 335"/>
    <property type="match status" value="1"/>
</dbReference>
<dbReference type="Gene3D" id="3.30.160.60">
    <property type="entry name" value="Classic Zinc Finger"/>
    <property type="match status" value="7"/>
</dbReference>
<feature type="region of interest" description="Disordered" evidence="6">
    <location>
        <begin position="253"/>
        <end position="375"/>
    </location>
</feature>
<feature type="domain" description="C2H2-type" evidence="7">
    <location>
        <begin position="770"/>
        <end position="797"/>
    </location>
</feature>
<accession>A0AAQ6IS85</accession>
<evidence type="ECO:0000256" key="1">
    <source>
        <dbReference type="ARBA" id="ARBA00022723"/>
    </source>
</evidence>
<keyword evidence="9" id="KW-1185">Reference proteome</keyword>
<dbReference type="FunFam" id="3.30.160.60:FF:002167">
    <property type="entry name" value="Si:ch211-269m15.3"/>
    <property type="match status" value="1"/>
</dbReference>
<reference evidence="8 9" key="1">
    <citation type="submission" date="2021-04" db="EMBL/GenBank/DDBJ databases">
        <authorList>
            <consortium name="Wellcome Sanger Institute Data Sharing"/>
        </authorList>
    </citation>
    <scope>NUCLEOTIDE SEQUENCE [LARGE SCALE GENOMIC DNA]</scope>
</reference>
<feature type="compositionally biased region" description="Polar residues" evidence="6">
    <location>
        <begin position="341"/>
        <end position="356"/>
    </location>
</feature>
<gene>
    <name evidence="8" type="primary">ZNF335</name>
</gene>
<evidence type="ECO:0000313" key="9">
    <source>
        <dbReference type="Proteomes" id="UP000265040"/>
    </source>
</evidence>
<feature type="domain" description="C2H2-type" evidence="7">
    <location>
        <begin position="428"/>
        <end position="455"/>
    </location>
</feature>
<feature type="domain" description="C2H2-type" evidence="7">
    <location>
        <begin position="826"/>
        <end position="853"/>
    </location>
</feature>
<dbReference type="GO" id="GO:0050769">
    <property type="term" value="P:positive regulation of neurogenesis"/>
    <property type="evidence" value="ECO:0007669"/>
    <property type="project" value="TreeGrafter"/>
</dbReference>
<feature type="domain" description="C2H2-type" evidence="7">
    <location>
        <begin position="495"/>
        <end position="522"/>
    </location>
</feature>
<dbReference type="FunFam" id="3.30.160.60:FF:003059">
    <property type="entry name" value="Zinc finger protein 335"/>
    <property type="match status" value="1"/>
</dbReference>
<proteinExistence type="predicted"/>
<dbReference type="Ensembl" id="ENSATET00000077423.1">
    <property type="protein sequence ID" value="ENSATEP00000078514.1"/>
    <property type="gene ID" value="ENSATEG00000020172.3"/>
</dbReference>
<evidence type="ECO:0000256" key="2">
    <source>
        <dbReference type="ARBA" id="ARBA00022737"/>
    </source>
</evidence>
<evidence type="ECO:0000313" key="8">
    <source>
        <dbReference type="Ensembl" id="ENSATEP00000078514.1"/>
    </source>
</evidence>